<accession>A0AAD9VFM7</accession>
<dbReference type="GO" id="GO:0002178">
    <property type="term" value="C:palmitoyltransferase complex"/>
    <property type="evidence" value="ECO:0007669"/>
    <property type="project" value="TreeGrafter"/>
</dbReference>
<comment type="caution">
    <text evidence="8">The sequence shown here is derived from an EMBL/GenBank/DDBJ whole genome shotgun (WGS) entry which is preliminary data.</text>
</comment>
<dbReference type="GO" id="GO:0006612">
    <property type="term" value="P:protein targeting to membrane"/>
    <property type="evidence" value="ECO:0007669"/>
    <property type="project" value="TreeGrafter"/>
</dbReference>
<comment type="similarity">
    <text evidence="2">Belongs to the ERF4 family.</text>
</comment>
<evidence type="ECO:0000259" key="7">
    <source>
        <dbReference type="Pfam" id="PF10256"/>
    </source>
</evidence>
<gene>
    <name evidence="8" type="ORF">P5673_002437</name>
</gene>
<dbReference type="Proteomes" id="UP001249851">
    <property type="component" value="Unassembled WGS sequence"/>
</dbReference>
<organism evidence="8 9">
    <name type="scientific">Acropora cervicornis</name>
    <name type="common">Staghorn coral</name>
    <dbReference type="NCBI Taxonomy" id="6130"/>
    <lineage>
        <taxon>Eukaryota</taxon>
        <taxon>Metazoa</taxon>
        <taxon>Cnidaria</taxon>
        <taxon>Anthozoa</taxon>
        <taxon>Hexacorallia</taxon>
        <taxon>Scleractinia</taxon>
        <taxon>Astrocoeniina</taxon>
        <taxon>Acroporidae</taxon>
        <taxon>Acropora</taxon>
    </lineage>
</organism>
<dbReference type="InterPro" id="IPR019383">
    <property type="entry name" value="Golgin_A_7/ERF4"/>
</dbReference>
<reference evidence="8" key="1">
    <citation type="journal article" date="2023" name="G3 (Bethesda)">
        <title>Whole genome assembly and annotation of the endangered Caribbean coral Acropora cervicornis.</title>
        <authorList>
            <person name="Selwyn J.D."/>
            <person name="Vollmer S.V."/>
        </authorList>
    </citation>
    <scope>NUCLEOTIDE SEQUENCE</scope>
    <source>
        <strain evidence="8">K2</strain>
    </source>
</reference>
<name>A0AAD9VFM7_ACRCE</name>
<reference evidence="8" key="2">
    <citation type="journal article" date="2023" name="Science">
        <title>Genomic signatures of disease resistance in endangered staghorn corals.</title>
        <authorList>
            <person name="Vollmer S.V."/>
            <person name="Selwyn J.D."/>
            <person name="Despard B.A."/>
            <person name="Roesel C.L."/>
        </authorList>
    </citation>
    <scope>NUCLEOTIDE SEQUENCE</scope>
    <source>
        <strain evidence="8">K2</strain>
    </source>
</reference>
<dbReference type="Pfam" id="PF10256">
    <property type="entry name" value="Erf4"/>
    <property type="match status" value="1"/>
</dbReference>
<comment type="subunit">
    <text evidence="3">Interacts with ERF2.</text>
</comment>
<dbReference type="EMBL" id="JARQWQ010000004">
    <property type="protein sequence ID" value="KAK2572222.1"/>
    <property type="molecule type" value="Genomic_DNA"/>
</dbReference>
<evidence type="ECO:0000313" key="9">
    <source>
        <dbReference type="Proteomes" id="UP001249851"/>
    </source>
</evidence>
<dbReference type="PANTHER" id="PTHR13254">
    <property type="entry name" value="GOLGI AUTOANTIGEN, GOLGIN SUBFAMILY A, 7"/>
    <property type="match status" value="1"/>
</dbReference>
<protein>
    <recommendedName>
        <fullName evidence="4">Ras modification protein ERF4</fullName>
    </recommendedName>
</protein>
<keyword evidence="6" id="KW-0472">Membrane</keyword>
<dbReference type="GO" id="GO:0005789">
    <property type="term" value="C:endoplasmic reticulum membrane"/>
    <property type="evidence" value="ECO:0007669"/>
    <property type="project" value="UniProtKB-SubCell"/>
</dbReference>
<feature type="domain" description="Golgin subfamily A member 7/ERF4" evidence="7">
    <location>
        <begin position="18"/>
        <end position="130"/>
    </location>
</feature>
<dbReference type="AlphaFoldDB" id="A0AAD9VFM7"/>
<evidence type="ECO:0000256" key="2">
    <source>
        <dbReference type="ARBA" id="ARBA00007732"/>
    </source>
</evidence>
<dbReference type="PANTHER" id="PTHR13254:SF0">
    <property type="entry name" value="GOLGIN SUBFAMILY A MEMBER 7_ERF4 DOMAIN-CONTAINING PROTEIN"/>
    <property type="match status" value="1"/>
</dbReference>
<keyword evidence="9" id="KW-1185">Reference proteome</keyword>
<comment type="subcellular location">
    <subcellularLocation>
        <location evidence="1">Endoplasmic reticulum membrane</location>
        <topology evidence="1">Peripheral membrane protein</topology>
    </subcellularLocation>
</comment>
<evidence type="ECO:0000256" key="1">
    <source>
        <dbReference type="ARBA" id="ARBA00004406"/>
    </source>
</evidence>
<evidence type="ECO:0000313" key="8">
    <source>
        <dbReference type="EMBL" id="KAK2572222.1"/>
    </source>
</evidence>
<dbReference type="InterPro" id="IPR051371">
    <property type="entry name" value="Ras_palmitoyltransferase"/>
</dbReference>
<keyword evidence="5" id="KW-0256">Endoplasmic reticulum</keyword>
<evidence type="ECO:0000256" key="5">
    <source>
        <dbReference type="ARBA" id="ARBA00022824"/>
    </source>
</evidence>
<proteinExistence type="inferred from homology"/>
<sequence length="140" mass="16164">MAAAQIQTDDASRRNAKVFVERDYSRGTSCRFQTKFPPELDGKIEQSQFEQTVNHINGIFDEAERVGPRTYFEGCMGCVTAYLIFLCIHTKYNKCLKRLAEYINEQNQNVFIPRGLMITNPMDRGLRVIEIVIVNHGEQR</sequence>
<evidence type="ECO:0000256" key="3">
    <source>
        <dbReference type="ARBA" id="ARBA00011396"/>
    </source>
</evidence>
<evidence type="ECO:0000256" key="4">
    <source>
        <dbReference type="ARBA" id="ARBA00018463"/>
    </source>
</evidence>
<evidence type="ECO:0000256" key="6">
    <source>
        <dbReference type="ARBA" id="ARBA00023136"/>
    </source>
</evidence>